<dbReference type="GO" id="GO:0008270">
    <property type="term" value="F:zinc ion binding"/>
    <property type="evidence" value="ECO:0007669"/>
    <property type="project" value="InterPro"/>
</dbReference>
<evidence type="ECO:0000313" key="3">
    <source>
        <dbReference type="EMBL" id="EPQ27871.1"/>
    </source>
</evidence>
<dbReference type="Pfam" id="PF13917">
    <property type="entry name" value="zf-CCHC_3"/>
    <property type="match status" value="1"/>
</dbReference>
<dbReference type="SUPFAM" id="SSF57756">
    <property type="entry name" value="Retrovirus zinc finger-like domains"/>
    <property type="match status" value="1"/>
</dbReference>
<dbReference type="GO" id="GO:0003676">
    <property type="term" value="F:nucleic acid binding"/>
    <property type="evidence" value="ECO:0007669"/>
    <property type="project" value="InterPro"/>
</dbReference>
<dbReference type="KEGG" id="pfp:PFL1_04615"/>
<evidence type="ECO:0000256" key="1">
    <source>
        <dbReference type="ARBA" id="ARBA00022664"/>
    </source>
</evidence>
<dbReference type="InterPro" id="IPR036875">
    <property type="entry name" value="Znf_CCHC_sf"/>
</dbReference>
<dbReference type="Proteomes" id="UP000053664">
    <property type="component" value="Unassembled WGS sequence"/>
</dbReference>
<dbReference type="AlphaFoldDB" id="A0A061HBA5"/>
<gene>
    <name evidence="3" type="ORF">PFL1_04615</name>
</gene>
<dbReference type="GO" id="GO:0006397">
    <property type="term" value="P:mRNA processing"/>
    <property type="evidence" value="ECO:0007669"/>
    <property type="project" value="UniProtKB-KW"/>
</dbReference>
<accession>A0A061HBA5</accession>
<evidence type="ECO:0000313" key="4">
    <source>
        <dbReference type="Proteomes" id="UP000053664"/>
    </source>
</evidence>
<evidence type="ECO:0000256" key="2">
    <source>
        <dbReference type="SAM" id="MobiDB-lite"/>
    </source>
</evidence>
<name>A0A061HBA5_9BASI</name>
<dbReference type="HOGENOM" id="CLU_1678710_0_0_1"/>
<evidence type="ECO:0008006" key="5">
    <source>
        <dbReference type="Google" id="ProtNLM"/>
    </source>
</evidence>
<dbReference type="GeneID" id="19318716"/>
<sequence length="157" mass="17259">MYPSRIRPPSGSSSGGGPARKVCQKCEQTGHATWECKNPRPYKSRPTRFQTLSDPKLDRKIRQKQLAVQVSLAVHLPIKVQLLDSLFVLKVKIKVKVKVEVEVKVLLPLPLPLSLSTPFPVPLSIPLPVPFSNAAQQTATPSTIDQHLLLCISQSGP</sequence>
<dbReference type="EMBL" id="KE361637">
    <property type="protein sequence ID" value="EPQ27871.1"/>
    <property type="molecule type" value="Genomic_DNA"/>
</dbReference>
<proteinExistence type="predicted"/>
<protein>
    <recommendedName>
        <fullName evidence="5">CCHC-type domain-containing protein</fullName>
    </recommendedName>
</protein>
<reference evidence="3 4" key="1">
    <citation type="journal article" date="2013" name="Plant Cell">
        <title>The transition from a phytopathogenic smut ancestor to an anamorphic biocontrol agent deciphered by comparative whole-genome analysis.</title>
        <authorList>
            <person name="Lefebvre F."/>
            <person name="Joly D.L."/>
            <person name="Labbe C."/>
            <person name="Teichmann B."/>
            <person name="Linning R."/>
            <person name="Belzile F."/>
            <person name="Bakkeren G."/>
            <person name="Belanger R.R."/>
        </authorList>
    </citation>
    <scope>NUCLEOTIDE SEQUENCE [LARGE SCALE GENOMIC DNA]</scope>
    <source>
        <strain evidence="3 4">PF-1</strain>
    </source>
</reference>
<feature type="region of interest" description="Disordered" evidence="2">
    <location>
        <begin position="1"/>
        <end position="22"/>
    </location>
</feature>
<dbReference type="OrthoDB" id="437973at2759"/>
<dbReference type="RefSeq" id="XP_007880332.1">
    <property type="nucleotide sequence ID" value="XM_007882141.1"/>
</dbReference>
<keyword evidence="1" id="KW-0507">mRNA processing</keyword>
<organism evidence="3 4">
    <name type="scientific">Pseudozyma flocculosa PF-1</name>
    <dbReference type="NCBI Taxonomy" id="1277687"/>
    <lineage>
        <taxon>Eukaryota</taxon>
        <taxon>Fungi</taxon>
        <taxon>Dikarya</taxon>
        <taxon>Basidiomycota</taxon>
        <taxon>Ustilaginomycotina</taxon>
        <taxon>Ustilaginomycetes</taxon>
        <taxon>Ustilaginales</taxon>
        <taxon>Ustilaginaceae</taxon>
        <taxon>Pseudozyma</taxon>
    </lineage>
</organism>